<accession>A0A7R9KLD7</accession>
<name>A0A7R9KLD7_9ACAR</name>
<keyword evidence="5" id="KW-1185">Reference proteome</keyword>
<evidence type="ECO:0000313" key="4">
    <source>
        <dbReference type="EMBL" id="CAD7625291.1"/>
    </source>
</evidence>
<dbReference type="AlphaFoldDB" id="A0A7R9KLD7"/>
<dbReference type="InterPro" id="IPR051293">
    <property type="entry name" value="MTUS1/CCDC69"/>
</dbReference>
<feature type="coiled-coil region" evidence="2">
    <location>
        <begin position="480"/>
        <end position="616"/>
    </location>
</feature>
<feature type="compositionally biased region" description="Polar residues" evidence="3">
    <location>
        <begin position="278"/>
        <end position="299"/>
    </location>
</feature>
<dbReference type="OrthoDB" id="10038993at2759"/>
<feature type="compositionally biased region" description="Polar residues" evidence="3">
    <location>
        <begin position="309"/>
        <end position="337"/>
    </location>
</feature>
<dbReference type="EMBL" id="OC857527">
    <property type="protein sequence ID" value="CAD7625291.1"/>
    <property type="molecule type" value="Genomic_DNA"/>
</dbReference>
<dbReference type="Proteomes" id="UP000759131">
    <property type="component" value="Unassembled WGS sequence"/>
</dbReference>
<evidence type="ECO:0000313" key="5">
    <source>
        <dbReference type="Proteomes" id="UP000759131"/>
    </source>
</evidence>
<feature type="compositionally biased region" description="Polar residues" evidence="3">
    <location>
        <begin position="729"/>
        <end position="750"/>
    </location>
</feature>
<dbReference type="PANTHER" id="PTHR24200:SF11">
    <property type="entry name" value="TOUCAN, ISOFORM A"/>
    <property type="match status" value="1"/>
</dbReference>
<organism evidence="4">
    <name type="scientific">Medioppia subpectinata</name>
    <dbReference type="NCBI Taxonomy" id="1979941"/>
    <lineage>
        <taxon>Eukaryota</taxon>
        <taxon>Metazoa</taxon>
        <taxon>Ecdysozoa</taxon>
        <taxon>Arthropoda</taxon>
        <taxon>Chelicerata</taxon>
        <taxon>Arachnida</taxon>
        <taxon>Acari</taxon>
        <taxon>Acariformes</taxon>
        <taxon>Sarcoptiformes</taxon>
        <taxon>Oribatida</taxon>
        <taxon>Brachypylina</taxon>
        <taxon>Oppioidea</taxon>
        <taxon>Oppiidae</taxon>
        <taxon>Medioppia</taxon>
    </lineage>
</organism>
<feature type="region of interest" description="Disordered" evidence="3">
    <location>
        <begin position="270"/>
        <end position="344"/>
    </location>
</feature>
<reference evidence="4" key="1">
    <citation type="submission" date="2020-11" db="EMBL/GenBank/DDBJ databases">
        <authorList>
            <person name="Tran Van P."/>
        </authorList>
    </citation>
    <scope>NUCLEOTIDE SEQUENCE</scope>
</reference>
<protein>
    <submittedName>
        <fullName evidence="4">Uncharacterized protein</fullName>
    </submittedName>
</protein>
<dbReference type="GO" id="GO:0005737">
    <property type="term" value="C:cytoplasm"/>
    <property type="evidence" value="ECO:0007669"/>
    <property type="project" value="TreeGrafter"/>
</dbReference>
<dbReference type="GO" id="GO:0008017">
    <property type="term" value="F:microtubule binding"/>
    <property type="evidence" value="ECO:0007669"/>
    <property type="project" value="TreeGrafter"/>
</dbReference>
<sequence length="818" mass="92615">MRVKWNRNLDGIRPLITVPETDVISSETLDVEDLDNKTCFTDLNDNTTESNEINGTNGCDNVVDAVLVRTCESPCPSSVSISSKRSDKSRRISSLFGLFRIKDKNIDNNSEDCVSNFSELSGATIPSLISHSMSKRKSSYGSRDSILLSHEKIGFEADTRRRRRANSLLAKGSMRRSWQQLNGSPKLPIISPPSASTDVIIKVKVKKEVLPESELVSFPSSTIAANKSNTDGAIVLTFVDDEPMIKDSSSNESIKDIFVKSAPIQGILRVRSRESDSPDYNTTDGLTKTTEQNSAVTSLNDKKSAANRRPTQPNTTGSTVTAKRMTNTKINASNASTSKRDVRSTHALDDRNQIQTLTQLCDSKTKQLKTLGISHNYTRIAFDSLSVVIQHLIEQYEPFETPRIKRALKTANTRCEQLRDNIDAKDVELNDMKIIFEEQINHLMKEREKNFSDLNEAKVTHELNIKKLKEMHFLDIKKLEEKHSNELMKSQQNCNELVNEIEEKTTELNETKQTKEELTNRLNQMEANIMNDKSKKFKYLSEKSKQLELEVESLKVVMEMKNEKIHTLERKMIETQEKINELPFAKESIRSLQQQIETLQITLDRKIHQFNQLTREHHDLQCLYEKEMREKRRLSMKNEELAFHLSESFNESVSGLSNCSHLDANHTRFKSPAINMDETPIKTNRCISGINNSYSNRKSHSKVNRSKSISTTTTTTTTSLAADRRATPMANSQNGPISGSPNDENHFLSNSNLDEVFDSGTNFVDCHSMPQSIKKGFQTNRYEKCNITGMSYPSDETPPQCILDSGFEEIQGLNSLSK</sequence>
<dbReference type="PANTHER" id="PTHR24200">
    <property type="entry name" value="TOUCAN, ISOFORM A"/>
    <property type="match status" value="1"/>
</dbReference>
<dbReference type="GO" id="GO:0005634">
    <property type="term" value="C:nucleus"/>
    <property type="evidence" value="ECO:0007669"/>
    <property type="project" value="TreeGrafter"/>
</dbReference>
<feature type="region of interest" description="Disordered" evidence="3">
    <location>
        <begin position="692"/>
        <end position="750"/>
    </location>
</feature>
<evidence type="ECO:0000256" key="1">
    <source>
        <dbReference type="ARBA" id="ARBA00023054"/>
    </source>
</evidence>
<keyword evidence="1 2" id="KW-0175">Coiled coil</keyword>
<gene>
    <name evidence="4" type="ORF">OSB1V03_LOCUS5726</name>
</gene>
<evidence type="ECO:0000256" key="2">
    <source>
        <dbReference type="SAM" id="Coils"/>
    </source>
</evidence>
<dbReference type="EMBL" id="CAJPIZ010002952">
    <property type="protein sequence ID" value="CAG2105721.1"/>
    <property type="molecule type" value="Genomic_DNA"/>
</dbReference>
<proteinExistence type="predicted"/>
<evidence type="ECO:0000256" key="3">
    <source>
        <dbReference type="SAM" id="MobiDB-lite"/>
    </source>
</evidence>